<evidence type="ECO:0000313" key="2">
    <source>
        <dbReference type="EMBL" id="KLU88992.1"/>
    </source>
</evidence>
<dbReference type="VEuPathDB" id="FungiDB:MAPG_07971"/>
<keyword evidence="4" id="KW-1185">Reference proteome</keyword>
<organism evidence="3 4">
    <name type="scientific">Magnaporthiopsis poae (strain ATCC 64411 / 73-15)</name>
    <name type="common">Kentucky bluegrass fungus</name>
    <name type="synonym">Magnaporthe poae</name>
    <dbReference type="NCBI Taxonomy" id="644358"/>
    <lineage>
        <taxon>Eukaryota</taxon>
        <taxon>Fungi</taxon>
        <taxon>Dikarya</taxon>
        <taxon>Ascomycota</taxon>
        <taxon>Pezizomycotina</taxon>
        <taxon>Sordariomycetes</taxon>
        <taxon>Sordariomycetidae</taxon>
        <taxon>Magnaporthales</taxon>
        <taxon>Magnaporthaceae</taxon>
        <taxon>Magnaporthiopsis</taxon>
    </lineage>
</organism>
<sequence length="159" mass="17202">MLAGGGTARLPNSGSRRMTKVGTSPSVAAIGRRQPIMLVSFNLSCATLCFYFVAPCVKRQVDELAPRDRHPIDPATGHARAACSPLKLDRTVIGRSNSTNGEATLPDALRKLRTEKKSVGVREFGTKKEAINTTRATVARWEITHYDDASCLGRYADVG</sequence>
<dbReference type="AlphaFoldDB" id="A0A0C4E640"/>
<feature type="region of interest" description="Disordered" evidence="1">
    <location>
        <begin position="1"/>
        <end position="23"/>
    </location>
</feature>
<gene>
    <name evidence="2" type="ORF">MAPG_07971</name>
</gene>
<reference evidence="4" key="1">
    <citation type="submission" date="2010-05" db="EMBL/GenBank/DDBJ databases">
        <title>The genome sequence of Magnaporthe poae strain ATCC 64411.</title>
        <authorList>
            <person name="Ma L.-J."/>
            <person name="Dead R."/>
            <person name="Young S."/>
            <person name="Zeng Q."/>
            <person name="Koehrsen M."/>
            <person name="Alvarado L."/>
            <person name="Berlin A."/>
            <person name="Chapman S.B."/>
            <person name="Chen Z."/>
            <person name="Freedman E."/>
            <person name="Gellesch M."/>
            <person name="Goldberg J."/>
            <person name="Griggs A."/>
            <person name="Gujja S."/>
            <person name="Heilman E.R."/>
            <person name="Heiman D."/>
            <person name="Hepburn T."/>
            <person name="Howarth C."/>
            <person name="Jen D."/>
            <person name="Larson L."/>
            <person name="Mehta T."/>
            <person name="Neiman D."/>
            <person name="Pearson M."/>
            <person name="Roberts A."/>
            <person name="Saif S."/>
            <person name="Shea T."/>
            <person name="Shenoy N."/>
            <person name="Sisk P."/>
            <person name="Stolte C."/>
            <person name="Sykes S."/>
            <person name="Walk T."/>
            <person name="White J."/>
            <person name="Yandava C."/>
            <person name="Haas B."/>
            <person name="Nusbaum C."/>
            <person name="Birren B."/>
        </authorList>
    </citation>
    <scope>NUCLEOTIDE SEQUENCE [LARGE SCALE GENOMIC DNA]</scope>
    <source>
        <strain evidence="4">ATCC 64411 / 73-15</strain>
    </source>
</reference>
<reference evidence="3" key="5">
    <citation type="submission" date="2015-06" db="UniProtKB">
        <authorList>
            <consortium name="EnsemblFungi"/>
        </authorList>
    </citation>
    <scope>IDENTIFICATION</scope>
    <source>
        <strain evidence="3">ATCC 64411</strain>
    </source>
</reference>
<feature type="compositionally biased region" description="Polar residues" evidence="1">
    <location>
        <begin position="10"/>
        <end position="23"/>
    </location>
</feature>
<proteinExistence type="predicted"/>
<dbReference type="EnsemblFungi" id="MAPG_07971T0">
    <property type="protein sequence ID" value="MAPG_07971T0"/>
    <property type="gene ID" value="MAPG_07971"/>
</dbReference>
<reference evidence="2" key="2">
    <citation type="submission" date="2010-05" db="EMBL/GenBank/DDBJ databases">
        <title>The Genome Sequence of Magnaporthe poae strain ATCC 64411.</title>
        <authorList>
            <consortium name="The Broad Institute Genome Sequencing Platform"/>
            <consortium name="Broad Institute Genome Sequencing Center for Infectious Disease"/>
            <person name="Ma L.-J."/>
            <person name="Dead R."/>
            <person name="Young S."/>
            <person name="Zeng Q."/>
            <person name="Koehrsen M."/>
            <person name="Alvarado L."/>
            <person name="Berlin A."/>
            <person name="Chapman S.B."/>
            <person name="Chen Z."/>
            <person name="Freedman E."/>
            <person name="Gellesch M."/>
            <person name="Goldberg J."/>
            <person name="Griggs A."/>
            <person name="Gujja S."/>
            <person name="Heilman E.R."/>
            <person name="Heiman D."/>
            <person name="Hepburn T."/>
            <person name="Howarth C."/>
            <person name="Jen D."/>
            <person name="Larson L."/>
            <person name="Mehta T."/>
            <person name="Neiman D."/>
            <person name="Pearson M."/>
            <person name="Roberts A."/>
            <person name="Saif S."/>
            <person name="Shea T."/>
            <person name="Shenoy N."/>
            <person name="Sisk P."/>
            <person name="Stolte C."/>
            <person name="Sykes S."/>
            <person name="Walk T."/>
            <person name="White J."/>
            <person name="Yandava C."/>
            <person name="Haas B."/>
            <person name="Nusbaum C."/>
            <person name="Birren B."/>
        </authorList>
    </citation>
    <scope>NUCLEOTIDE SEQUENCE</scope>
    <source>
        <strain evidence="2">ATCC 64411</strain>
    </source>
</reference>
<evidence type="ECO:0000256" key="1">
    <source>
        <dbReference type="SAM" id="MobiDB-lite"/>
    </source>
</evidence>
<evidence type="ECO:0000313" key="4">
    <source>
        <dbReference type="Proteomes" id="UP000011715"/>
    </source>
</evidence>
<evidence type="ECO:0000313" key="3">
    <source>
        <dbReference type="EnsemblFungi" id="MAPG_07971T0"/>
    </source>
</evidence>
<accession>A0A0C4E640</accession>
<protein>
    <submittedName>
        <fullName evidence="2 3">Uncharacterized protein</fullName>
    </submittedName>
</protein>
<dbReference type="EMBL" id="ADBL01001923">
    <property type="status" value="NOT_ANNOTATED_CDS"/>
    <property type="molecule type" value="Genomic_DNA"/>
</dbReference>
<reference evidence="2" key="3">
    <citation type="submission" date="2011-03" db="EMBL/GenBank/DDBJ databases">
        <title>Annotation of Magnaporthe poae ATCC 64411.</title>
        <authorList>
            <person name="Ma L.-J."/>
            <person name="Dead R."/>
            <person name="Young S.K."/>
            <person name="Zeng Q."/>
            <person name="Gargeya S."/>
            <person name="Fitzgerald M."/>
            <person name="Haas B."/>
            <person name="Abouelleil A."/>
            <person name="Alvarado L."/>
            <person name="Arachchi H.M."/>
            <person name="Berlin A."/>
            <person name="Brown A."/>
            <person name="Chapman S.B."/>
            <person name="Chen Z."/>
            <person name="Dunbar C."/>
            <person name="Freedman E."/>
            <person name="Gearin G."/>
            <person name="Gellesch M."/>
            <person name="Goldberg J."/>
            <person name="Griggs A."/>
            <person name="Gujja S."/>
            <person name="Heiman D."/>
            <person name="Howarth C."/>
            <person name="Larson L."/>
            <person name="Lui A."/>
            <person name="MacDonald P.J.P."/>
            <person name="Mehta T."/>
            <person name="Montmayeur A."/>
            <person name="Murphy C."/>
            <person name="Neiman D."/>
            <person name="Pearson M."/>
            <person name="Priest M."/>
            <person name="Roberts A."/>
            <person name="Saif S."/>
            <person name="Shea T."/>
            <person name="Shenoy N."/>
            <person name="Sisk P."/>
            <person name="Stolte C."/>
            <person name="Sykes S."/>
            <person name="Yandava C."/>
            <person name="Wortman J."/>
            <person name="Nusbaum C."/>
            <person name="Birren B."/>
        </authorList>
    </citation>
    <scope>NUCLEOTIDE SEQUENCE</scope>
    <source>
        <strain evidence="2">ATCC 64411</strain>
    </source>
</reference>
<dbReference type="EMBL" id="GL876972">
    <property type="protein sequence ID" value="KLU88992.1"/>
    <property type="molecule type" value="Genomic_DNA"/>
</dbReference>
<reference evidence="3" key="4">
    <citation type="journal article" date="2015" name="G3 (Bethesda)">
        <title>Genome sequences of three phytopathogenic species of the Magnaporthaceae family of fungi.</title>
        <authorList>
            <person name="Okagaki L.H."/>
            <person name="Nunes C.C."/>
            <person name="Sailsbery J."/>
            <person name="Clay B."/>
            <person name="Brown D."/>
            <person name="John T."/>
            <person name="Oh Y."/>
            <person name="Young N."/>
            <person name="Fitzgerald M."/>
            <person name="Haas B.J."/>
            <person name="Zeng Q."/>
            <person name="Young S."/>
            <person name="Adiconis X."/>
            <person name="Fan L."/>
            <person name="Levin J.Z."/>
            <person name="Mitchell T.K."/>
            <person name="Okubara P.A."/>
            <person name="Farman M.L."/>
            <person name="Kohn L.M."/>
            <person name="Birren B."/>
            <person name="Ma L.-J."/>
            <person name="Dean R.A."/>
        </authorList>
    </citation>
    <scope>NUCLEOTIDE SEQUENCE</scope>
    <source>
        <strain evidence="3">ATCC 64411 / 73-15</strain>
    </source>
</reference>
<dbReference type="Proteomes" id="UP000011715">
    <property type="component" value="Unassembled WGS sequence"/>
</dbReference>
<name>A0A0C4E640_MAGP6</name>